<dbReference type="InterPro" id="IPR013757">
    <property type="entry name" value="Topo_IIA_A_a_sf"/>
</dbReference>
<keyword evidence="11 13" id="KW-0238">DNA-binding</keyword>
<dbReference type="InterPro" id="IPR006171">
    <property type="entry name" value="TOPRIM_dom"/>
</dbReference>
<dbReference type="FunFam" id="3.90.199.10:FF:000002">
    <property type="entry name" value="DNA topoisomerase 2"/>
    <property type="match status" value="1"/>
</dbReference>
<dbReference type="InParanoid" id="A0A1Z5K4Y3"/>
<accession>A0A1Z5K4Y3</accession>
<dbReference type="GO" id="GO:0000712">
    <property type="term" value="P:resolution of meiotic recombination intermediates"/>
    <property type="evidence" value="ECO:0007669"/>
    <property type="project" value="TreeGrafter"/>
</dbReference>
<evidence type="ECO:0000256" key="3">
    <source>
        <dbReference type="ARBA" id="ARBA00001946"/>
    </source>
</evidence>
<evidence type="ECO:0000256" key="12">
    <source>
        <dbReference type="ARBA" id="ARBA00023235"/>
    </source>
</evidence>
<keyword evidence="10 13" id="KW-0799">Topoisomerase</keyword>
<dbReference type="SUPFAM" id="SSF55874">
    <property type="entry name" value="ATPase domain of HSP90 chaperone/DNA topoisomerase II/histidine kinase"/>
    <property type="match status" value="1"/>
</dbReference>
<evidence type="ECO:0000256" key="1">
    <source>
        <dbReference type="ARBA" id="ARBA00000185"/>
    </source>
</evidence>
<dbReference type="InterPro" id="IPR031660">
    <property type="entry name" value="TOPRIM_C"/>
</dbReference>
<protein>
    <recommendedName>
        <fullName evidence="14">DNA topoisomerase 2</fullName>
        <ecNumber evidence="14">5.6.2.2</ecNumber>
    </recommendedName>
</protein>
<dbReference type="Gene3D" id="3.40.50.670">
    <property type="match status" value="1"/>
</dbReference>
<dbReference type="Gene3D" id="1.10.268.10">
    <property type="entry name" value="Topoisomerase, domain 3"/>
    <property type="match status" value="1"/>
</dbReference>
<dbReference type="GO" id="GO:0005524">
    <property type="term" value="F:ATP binding"/>
    <property type="evidence" value="ECO:0007669"/>
    <property type="project" value="UniProtKB-UniRule"/>
</dbReference>
<dbReference type="InterPro" id="IPR001241">
    <property type="entry name" value="Topo_IIA"/>
</dbReference>
<evidence type="ECO:0000259" key="17">
    <source>
        <dbReference type="PROSITE" id="PS52040"/>
    </source>
</evidence>
<sequence length="1260" mass="141721">MSTILSRKLLTRNVSRSVRRVLTIHKSQPLSSLRLYTSLVRPWQTGKRPRNDTLHWRCLSSSATTTSFDDTDDDRSIESQYLRKTPLEHVLLRPGMYVGPNERLPPQSFWVLDPPLTLPEEPSSLETTLFRFIKKDIAIVPALVKVFDEILVNASDNRLRYPKSCSRIDVIIQPGNDTKDPFISIYNDGKGIPIQIHKKENMYLPEMLFGHLLTGSNFNDDEKRITGGRHGYGAKLTNIFAQQFTVETADTNRGLFYHQTWWENMTRASEPIITEWNEGTDFTRISFVPDLPRLTGNQHAKSISVEDYSLMCRRVVDVAGCAAGKLTVTLNGKDVSMPSFAQFVELHRKSSSPPLIHYNMNPRWKISVGLSDTGSFESVSFVNGMATHRGGTHINALVQQISKKIQEKVEKIDPQLAKLISHGLIRRHLFVACDALIENPTFDSQMKEYLTSSPTNFGSSYSLTQKLLNDLVKPEDQGGPGIVEDVLRVASGRQQANLVKELTSKKSKRQLLSIPKLEEAHQAGSESGWDCTLILTEGDSAKALAVAGLEVIGRERFGVFPLRGKFLNVRDASVTQLTNNAEVKALCSILGLDFDKKYDTLEERRELRYGRVMLMTDQDQDGSHIKGLVINFFRYFWPDLLRPPVDQPMEEANENPPFLSAFVTPLLKASRKGAKGQLAFYSMAEYNAWRDSIDPLELKKYRIKYYKGLGTSTTEEARGYFAAFDDHIRPFKWTSDADGDLLDMVFDKNSAAARRQWILDTYDETSSLEINPEDGNAVGYDDFINKELVHFSHADNIRSIPSAIDGLKPSQRKVLYACFKRKLTAEMKVAQLAGYCAEQTAYHHGEASLQSTIIGMAHDFVGSNNINLLIPSGQFGTRMTGGADAASPRYIFTYLSPLARLIFPEADDALLRYREDDGQQVEPEYFVPIIPLLAVNGSQGIGTGWSTFIPPHNPMDVIDYIRYKIDKAEGRKMYDMPVIRPYARGFSGKIREASNGFVTVGKVHPISKNSVAIEELPLRCWTSTYKDQLIKMRNQGDIIGFVENHTTTKVSVTVDLQAAKLTRFISAGLESAFKLETRLPTTNMNAFNVNGVMTKFECAANIADEFFPVRLSLYKDRKSVLESELRYEATMLSNKAKFIEAVATSQLDLASGRKGKEELLADVQKIGFLSDSELLAIRSNNSVMERRPSTEHENGLPSESSDGYDYLLNMPLSSLTSERIAALKDEASKKGKELKQLTQTEPTDLWRTDLDRLASRLDKY</sequence>
<evidence type="ECO:0000256" key="4">
    <source>
        <dbReference type="ARBA" id="ARBA00004229"/>
    </source>
</evidence>
<dbReference type="InterPro" id="IPR001154">
    <property type="entry name" value="TopoII_euk"/>
</dbReference>
<evidence type="ECO:0000256" key="8">
    <source>
        <dbReference type="ARBA" id="ARBA00022840"/>
    </source>
</evidence>
<dbReference type="SUPFAM" id="SSF56719">
    <property type="entry name" value="Type II DNA topoisomerase"/>
    <property type="match status" value="1"/>
</dbReference>
<feature type="domain" description="Toprim" evidence="16">
    <location>
        <begin position="531"/>
        <end position="656"/>
    </location>
</feature>
<dbReference type="Pfam" id="PF00521">
    <property type="entry name" value="DNA_topoisoIV"/>
    <property type="match status" value="1"/>
</dbReference>
<keyword evidence="12 13" id="KW-0413">Isomerase</keyword>
<comment type="cofactor">
    <cofactor evidence="3">
        <name>Mg(2+)</name>
        <dbReference type="ChEBI" id="CHEBI:18420"/>
    </cofactor>
</comment>
<reference evidence="18 19" key="1">
    <citation type="journal article" date="2015" name="Plant Cell">
        <title>Oil accumulation by the oleaginous diatom Fistulifera solaris as revealed by the genome and transcriptome.</title>
        <authorList>
            <person name="Tanaka T."/>
            <person name="Maeda Y."/>
            <person name="Veluchamy A."/>
            <person name="Tanaka M."/>
            <person name="Abida H."/>
            <person name="Marechal E."/>
            <person name="Bowler C."/>
            <person name="Muto M."/>
            <person name="Sunaga Y."/>
            <person name="Tanaka M."/>
            <person name="Yoshino T."/>
            <person name="Taniguchi T."/>
            <person name="Fukuda Y."/>
            <person name="Nemoto M."/>
            <person name="Matsumoto M."/>
            <person name="Wong P.S."/>
            <person name="Aburatani S."/>
            <person name="Fujibuchi W."/>
        </authorList>
    </citation>
    <scope>NUCLEOTIDE SEQUENCE [LARGE SCALE GENOMIC DNA]</scope>
    <source>
        <strain evidence="18 19">JPCC DA0580</strain>
    </source>
</reference>
<comment type="catalytic activity">
    <reaction evidence="1 13 14">
        <text>ATP-dependent breakage, passage and rejoining of double-stranded DNA.</text>
        <dbReference type="EC" id="5.6.2.2"/>
    </reaction>
</comment>
<keyword evidence="9" id="KW-0460">Magnesium</keyword>
<comment type="similarity">
    <text evidence="5 14">Belongs to the type II topoisomerase family.</text>
</comment>
<organism evidence="18 19">
    <name type="scientific">Fistulifera solaris</name>
    <name type="common">Oleaginous diatom</name>
    <dbReference type="NCBI Taxonomy" id="1519565"/>
    <lineage>
        <taxon>Eukaryota</taxon>
        <taxon>Sar</taxon>
        <taxon>Stramenopiles</taxon>
        <taxon>Ochrophyta</taxon>
        <taxon>Bacillariophyta</taxon>
        <taxon>Bacillariophyceae</taxon>
        <taxon>Bacillariophycidae</taxon>
        <taxon>Naviculales</taxon>
        <taxon>Naviculaceae</taxon>
        <taxon>Fistulifera</taxon>
    </lineage>
</organism>
<dbReference type="CDD" id="cd03481">
    <property type="entry name" value="TopoIIA_Trans_ScTopoIIA"/>
    <property type="match status" value="1"/>
</dbReference>
<dbReference type="OrthoDB" id="276498at2759"/>
<dbReference type="GO" id="GO:0006265">
    <property type="term" value="P:DNA topological change"/>
    <property type="evidence" value="ECO:0007669"/>
    <property type="project" value="UniProtKB-UniRule"/>
</dbReference>
<dbReference type="PROSITE" id="PS52040">
    <property type="entry name" value="TOPO_IIA"/>
    <property type="match status" value="1"/>
</dbReference>
<feature type="domain" description="Topo IIA-type catalytic" evidence="17">
    <location>
        <begin position="800"/>
        <end position="1250"/>
    </location>
</feature>
<dbReference type="Pfam" id="PF01751">
    <property type="entry name" value="Toprim"/>
    <property type="match status" value="1"/>
</dbReference>
<dbReference type="Gene3D" id="3.30.1490.30">
    <property type="match status" value="1"/>
</dbReference>
<dbReference type="Pfam" id="PF00204">
    <property type="entry name" value="DNA_gyraseB"/>
    <property type="match status" value="1"/>
</dbReference>
<dbReference type="PROSITE" id="PS50880">
    <property type="entry name" value="TOPRIM"/>
    <property type="match status" value="1"/>
</dbReference>
<dbReference type="InterPro" id="IPR013758">
    <property type="entry name" value="Topo_IIA_A/C_ab"/>
</dbReference>
<dbReference type="GO" id="GO:0009507">
    <property type="term" value="C:chloroplast"/>
    <property type="evidence" value="ECO:0007669"/>
    <property type="project" value="UniProtKB-SubCell"/>
</dbReference>
<dbReference type="GO" id="GO:0000819">
    <property type="term" value="P:sister chromatid segregation"/>
    <property type="evidence" value="ECO:0007669"/>
    <property type="project" value="TreeGrafter"/>
</dbReference>
<dbReference type="InterPro" id="IPR014721">
    <property type="entry name" value="Ribsml_uS5_D2-typ_fold_subgr"/>
</dbReference>
<evidence type="ECO:0000256" key="10">
    <source>
        <dbReference type="ARBA" id="ARBA00023029"/>
    </source>
</evidence>
<proteinExistence type="inferred from homology"/>
<evidence type="ECO:0000256" key="11">
    <source>
        <dbReference type="ARBA" id="ARBA00023125"/>
    </source>
</evidence>
<dbReference type="InterPro" id="IPR020568">
    <property type="entry name" value="Ribosomal_Su5_D2-typ_SF"/>
</dbReference>
<dbReference type="GO" id="GO:0046872">
    <property type="term" value="F:metal ion binding"/>
    <property type="evidence" value="ECO:0007669"/>
    <property type="project" value="UniProtKB-KW"/>
</dbReference>
<dbReference type="InterPro" id="IPR002205">
    <property type="entry name" value="Topo_IIA_dom_A"/>
</dbReference>
<dbReference type="GO" id="GO:0003918">
    <property type="term" value="F:DNA topoisomerase type II (double strand cut, ATP-hydrolyzing) activity"/>
    <property type="evidence" value="ECO:0007669"/>
    <property type="project" value="UniProtKB-UniRule"/>
</dbReference>
<dbReference type="GO" id="GO:0005634">
    <property type="term" value="C:nucleus"/>
    <property type="evidence" value="ECO:0007669"/>
    <property type="project" value="TreeGrafter"/>
</dbReference>
<feature type="active site" description="O-(5'-phospho-DNA)-tyrosine intermediate" evidence="13">
    <location>
        <position position="890"/>
    </location>
</feature>
<dbReference type="Pfam" id="PF16898">
    <property type="entry name" value="TOPRIM_C"/>
    <property type="match status" value="1"/>
</dbReference>
<comment type="function">
    <text evidence="14">Control of topological states of DNA by transient breakage and subsequent rejoining of DNA strands. Topoisomerase II makes double-strand breaks.</text>
</comment>
<comment type="subunit">
    <text evidence="14">Homodimer.</text>
</comment>
<comment type="cofactor">
    <cofactor evidence="2">
        <name>Ca(2+)</name>
        <dbReference type="ChEBI" id="CHEBI:29108"/>
    </cofactor>
</comment>
<evidence type="ECO:0000256" key="7">
    <source>
        <dbReference type="ARBA" id="ARBA00022741"/>
    </source>
</evidence>
<gene>
    <name evidence="18" type="ORF">FisN_1Lh147</name>
</gene>
<dbReference type="Proteomes" id="UP000198406">
    <property type="component" value="Unassembled WGS sequence"/>
</dbReference>
<dbReference type="EC" id="5.6.2.2" evidence="14"/>
<dbReference type="EMBL" id="BDSP01000162">
    <property type="protein sequence ID" value="GAX21313.1"/>
    <property type="molecule type" value="Genomic_DNA"/>
</dbReference>
<dbReference type="FunFam" id="3.40.50.670:FF:000001">
    <property type="entry name" value="DNA topoisomerase 2"/>
    <property type="match status" value="1"/>
</dbReference>
<evidence type="ECO:0000256" key="15">
    <source>
        <dbReference type="SAM" id="MobiDB-lite"/>
    </source>
</evidence>
<evidence type="ECO:0000256" key="13">
    <source>
        <dbReference type="PROSITE-ProRule" id="PRU01384"/>
    </source>
</evidence>
<dbReference type="SMART" id="SM00434">
    <property type="entry name" value="TOP4c"/>
    <property type="match status" value="1"/>
</dbReference>
<keyword evidence="7 14" id="KW-0547">Nucleotide-binding</keyword>
<dbReference type="Gene3D" id="3.30.230.10">
    <property type="match status" value="1"/>
</dbReference>
<feature type="compositionally biased region" description="Basic and acidic residues" evidence="15">
    <location>
        <begin position="1184"/>
        <end position="1194"/>
    </location>
</feature>
<evidence type="ECO:0000313" key="19">
    <source>
        <dbReference type="Proteomes" id="UP000198406"/>
    </source>
</evidence>
<evidence type="ECO:0000256" key="6">
    <source>
        <dbReference type="ARBA" id="ARBA00022723"/>
    </source>
</evidence>
<evidence type="ECO:0000313" key="18">
    <source>
        <dbReference type="EMBL" id="GAX21313.1"/>
    </source>
</evidence>
<dbReference type="InterPro" id="IPR036890">
    <property type="entry name" value="HATPase_C_sf"/>
</dbReference>
<dbReference type="InterPro" id="IPR050634">
    <property type="entry name" value="DNA_Topoisomerase_II"/>
</dbReference>
<dbReference type="SUPFAM" id="SSF54211">
    <property type="entry name" value="Ribosomal protein S5 domain 2-like"/>
    <property type="match status" value="1"/>
</dbReference>
<keyword evidence="8 14" id="KW-0067">ATP-binding</keyword>
<name>A0A1Z5K4Y3_FISSO</name>
<dbReference type="SMART" id="SM00433">
    <property type="entry name" value="TOP2c"/>
    <property type="match status" value="1"/>
</dbReference>
<dbReference type="InterPro" id="IPR013760">
    <property type="entry name" value="Topo_IIA-like_dom_sf"/>
</dbReference>
<dbReference type="InterPro" id="IPR003594">
    <property type="entry name" value="HATPase_dom"/>
</dbReference>
<dbReference type="AlphaFoldDB" id="A0A1Z5K4Y3"/>
<dbReference type="InterPro" id="IPR018522">
    <property type="entry name" value="TopoIIA_CS"/>
</dbReference>
<dbReference type="PANTHER" id="PTHR10169">
    <property type="entry name" value="DNA TOPOISOMERASE/GYRASE"/>
    <property type="match status" value="1"/>
</dbReference>
<comment type="caution">
    <text evidence="18">The sequence shown here is derived from an EMBL/GenBank/DDBJ whole genome shotgun (WGS) entry which is preliminary data.</text>
</comment>
<dbReference type="PRINTS" id="PR00418">
    <property type="entry name" value="TPI2FAMILY"/>
</dbReference>
<dbReference type="InterPro" id="IPR013506">
    <property type="entry name" value="Topo_IIA_bsu_dom2"/>
</dbReference>
<keyword evidence="19" id="KW-1185">Reference proteome</keyword>
<evidence type="ECO:0000256" key="14">
    <source>
        <dbReference type="RuleBase" id="RU362094"/>
    </source>
</evidence>
<dbReference type="GO" id="GO:0003677">
    <property type="term" value="F:DNA binding"/>
    <property type="evidence" value="ECO:0007669"/>
    <property type="project" value="UniProtKB-UniRule"/>
</dbReference>
<evidence type="ECO:0000256" key="2">
    <source>
        <dbReference type="ARBA" id="ARBA00001913"/>
    </source>
</evidence>
<dbReference type="InterPro" id="IPR013759">
    <property type="entry name" value="Topo_IIA_B_C"/>
</dbReference>
<dbReference type="Gene3D" id="3.30.1360.40">
    <property type="match status" value="1"/>
</dbReference>
<dbReference type="Gene3D" id="3.30.565.10">
    <property type="entry name" value="Histidine kinase-like ATPase, C-terminal domain"/>
    <property type="match status" value="1"/>
</dbReference>
<dbReference type="PRINTS" id="PR01158">
    <property type="entry name" value="TOPISMRASEII"/>
</dbReference>
<dbReference type="PROSITE" id="PS00177">
    <property type="entry name" value="TOPOISOMERASE_II"/>
    <property type="match status" value="1"/>
</dbReference>
<feature type="region of interest" description="Disordered" evidence="15">
    <location>
        <begin position="1182"/>
        <end position="1202"/>
    </location>
</feature>
<evidence type="ECO:0000256" key="5">
    <source>
        <dbReference type="ARBA" id="ARBA00011080"/>
    </source>
</evidence>
<comment type="subcellular location">
    <subcellularLocation>
        <location evidence="4">Plastid</location>
        <location evidence="4">Chloroplast</location>
    </subcellularLocation>
</comment>
<dbReference type="Pfam" id="PF02518">
    <property type="entry name" value="HATPase_c"/>
    <property type="match status" value="1"/>
</dbReference>
<dbReference type="PANTHER" id="PTHR10169:SF38">
    <property type="entry name" value="DNA TOPOISOMERASE 2"/>
    <property type="match status" value="1"/>
</dbReference>
<dbReference type="SMART" id="SM00387">
    <property type="entry name" value="HATPase_c"/>
    <property type="match status" value="1"/>
</dbReference>
<dbReference type="Gene3D" id="3.90.199.10">
    <property type="entry name" value="Topoisomerase II, domain 5"/>
    <property type="match status" value="1"/>
</dbReference>
<keyword evidence="6" id="KW-0479">Metal-binding</keyword>
<evidence type="ECO:0000256" key="9">
    <source>
        <dbReference type="ARBA" id="ARBA00022842"/>
    </source>
</evidence>
<evidence type="ECO:0000259" key="16">
    <source>
        <dbReference type="PROSITE" id="PS50880"/>
    </source>
</evidence>